<proteinExistence type="predicted"/>
<keyword evidence="3" id="KW-1185">Reference proteome</keyword>
<evidence type="ECO:0000256" key="1">
    <source>
        <dbReference type="SAM" id="MobiDB-lite"/>
    </source>
</evidence>
<dbReference type="OrthoDB" id="2686745at2759"/>
<feature type="compositionally biased region" description="Basic and acidic residues" evidence="1">
    <location>
        <begin position="169"/>
        <end position="180"/>
    </location>
</feature>
<dbReference type="Proteomes" id="UP000053477">
    <property type="component" value="Unassembled WGS sequence"/>
</dbReference>
<reference evidence="2 3" key="1">
    <citation type="submission" date="2015-04" db="EMBL/GenBank/DDBJ databases">
        <title>Complete genome sequence of Schizopora paradoxa KUC8140, a cosmopolitan wood degrader in East Asia.</title>
        <authorList>
            <consortium name="DOE Joint Genome Institute"/>
            <person name="Min B."/>
            <person name="Park H."/>
            <person name="Jang Y."/>
            <person name="Kim J.-J."/>
            <person name="Kim K.H."/>
            <person name="Pangilinan J."/>
            <person name="Lipzen A."/>
            <person name="Riley R."/>
            <person name="Grigoriev I.V."/>
            <person name="Spatafora J.W."/>
            <person name="Choi I.-G."/>
        </authorList>
    </citation>
    <scope>NUCLEOTIDE SEQUENCE [LARGE SCALE GENOMIC DNA]</scope>
    <source>
        <strain evidence="2 3">KUC8140</strain>
    </source>
</reference>
<dbReference type="AlphaFoldDB" id="A0A0H2R739"/>
<organism evidence="2 3">
    <name type="scientific">Schizopora paradoxa</name>
    <dbReference type="NCBI Taxonomy" id="27342"/>
    <lineage>
        <taxon>Eukaryota</taxon>
        <taxon>Fungi</taxon>
        <taxon>Dikarya</taxon>
        <taxon>Basidiomycota</taxon>
        <taxon>Agaricomycotina</taxon>
        <taxon>Agaricomycetes</taxon>
        <taxon>Hymenochaetales</taxon>
        <taxon>Schizoporaceae</taxon>
        <taxon>Schizopora</taxon>
    </lineage>
</organism>
<name>A0A0H2R739_9AGAM</name>
<dbReference type="EMBL" id="KQ086330">
    <property type="protein sequence ID" value="KLO05298.1"/>
    <property type="molecule type" value="Genomic_DNA"/>
</dbReference>
<protein>
    <submittedName>
        <fullName evidence="2">Uncharacterized protein</fullName>
    </submittedName>
</protein>
<gene>
    <name evidence="2" type="ORF">SCHPADRAFT_1002982</name>
</gene>
<accession>A0A0H2R739</accession>
<evidence type="ECO:0000313" key="3">
    <source>
        <dbReference type="Proteomes" id="UP000053477"/>
    </source>
</evidence>
<feature type="region of interest" description="Disordered" evidence="1">
    <location>
        <begin position="1"/>
        <end position="29"/>
    </location>
</feature>
<feature type="region of interest" description="Disordered" evidence="1">
    <location>
        <begin position="48"/>
        <end position="72"/>
    </location>
</feature>
<feature type="compositionally biased region" description="Acidic residues" evidence="1">
    <location>
        <begin position="181"/>
        <end position="192"/>
    </location>
</feature>
<sequence length="192" mass="21763">MPKETSRRIQRHFAPLTTRSTFRPEIKSRGPLHSSRVVYPLVEVPALIPPEDNKDPTAPKEPVPKPSGEVGRIKRNGYNLKTFLCNIGWTADEYNDVQKCMRELAKAHLNTDEILTKQSKKALSKVNDLAKKAYPDKLTNFENDWAIDDFLGSILKNSSSRAKRRSHKSSPEKNGNGEDDRSSDEDEETEES</sequence>
<feature type="region of interest" description="Disordered" evidence="1">
    <location>
        <begin position="158"/>
        <end position="192"/>
    </location>
</feature>
<dbReference type="InParanoid" id="A0A0H2R739"/>
<evidence type="ECO:0000313" key="2">
    <source>
        <dbReference type="EMBL" id="KLO05298.1"/>
    </source>
</evidence>
<dbReference type="STRING" id="27342.A0A0H2R739"/>